<organism evidence="1">
    <name type="scientific">marine sediment metagenome</name>
    <dbReference type="NCBI Taxonomy" id="412755"/>
    <lineage>
        <taxon>unclassified sequences</taxon>
        <taxon>metagenomes</taxon>
        <taxon>ecological metagenomes</taxon>
    </lineage>
</organism>
<accession>X1AJ64</accession>
<dbReference type="EMBL" id="BART01015298">
    <property type="protein sequence ID" value="GAG82670.1"/>
    <property type="molecule type" value="Genomic_DNA"/>
</dbReference>
<name>X1AJ64_9ZZZZ</name>
<protein>
    <submittedName>
        <fullName evidence="1">Uncharacterized protein</fullName>
    </submittedName>
</protein>
<dbReference type="AlphaFoldDB" id="X1AJ64"/>
<comment type="caution">
    <text evidence="1">The sequence shown here is derived from an EMBL/GenBank/DDBJ whole genome shotgun (WGS) entry which is preliminary data.</text>
</comment>
<sequence>MFEKDTNGIGCSKHCAGTRILPSIGKVLLGVPKGFNRYGINEKTQMVIFENFVQQNQQYSYDKLNVPVWKYLEEDTCFVRGLLPRLNEPFLHIIGNITKEEFNSINCIEITKQDLEDMD</sequence>
<gene>
    <name evidence="1" type="ORF">S01H4_29745</name>
</gene>
<proteinExistence type="predicted"/>
<evidence type="ECO:0000313" key="1">
    <source>
        <dbReference type="EMBL" id="GAG82670.1"/>
    </source>
</evidence>
<reference evidence="1" key="1">
    <citation type="journal article" date="2014" name="Front. Microbiol.">
        <title>High frequency of phylogenetically diverse reductive dehalogenase-homologous genes in deep subseafloor sedimentary metagenomes.</title>
        <authorList>
            <person name="Kawai M."/>
            <person name="Futagami T."/>
            <person name="Toyoda A."/>
            <person name="Takaki Y."/>
            <person name="Nishi S."/>
            <person name="Hori S."/>
            <person name="Arai W."/>
            <person name="Tsubouchi T."/>
            <person name="Morono Y."/>
            <person name="Uchiyama I."/>
            <person name="Ito T."/>
            <person name="Fujiyama A."/>
            <person name="Inagaki F."/>
            <person name="Takami H."/>
        </authorList>
    </citation>
    <scope>NUCLEOTIDE SEQUENCE</scope>
    <source>
        <strain evidence="1">Expedition CK06-06</strain>
    </source>
</reference>